<keyword evidence="3 6" id="KW-0863">Zinc-finger</keyword>
<feature type="domain" description="PHD-type" evidence="8">
    <location>
        <begin position="56"/>
        <end position="106"/>
    </location>
</feature>
<dbReference type="Pfam" id="PF00628">
    <property type="entry name" value="PHD"/>
    <property type="match status" value="1"/>
</dbReference>
<evidence type="ECO:0000256" key="5">
    <source>
        <dbReference type="ARBA" id="ARBA00023242"/>
    </source>
</evidence>
<protein>
    <submittedName>
        <fullName evidence="9">Spp1p</fullName>
    </submittedName>
</protein>
<evidence type="ECO:0000256" key="7">
    <source>
        <dbReference type="SAM" id="MobiDB-lite"/>
    </source>
</evidence>
<reference evidence="9" key="4">
    <citation type="submission" date="2025-08" db="UniProtKB">
        <authorList>
            <consortium name="RefSeq"/>
        </authorList>
    </citation>
    <scope>IDENTIFICATION</scope>
    <source>
        <strain evidence="9">CBS432</strain>
    </source>
</reference>
<organism evidence="9">
    <name type="scientific">Saccharomyces paradoxus</name>
    <name type="common">Yeast</name>
    <name type="synonym">Saccharomyces douglasii</name>
    <dbReference type="NCBI Taxonomy" id="27291"/>
    <lineage>
        <taxon>Eukaryota</taxon>
        <taxon>Fungi</taxon>
        <taxon>Dikarya</taxon>
        <taxon>Ascomycota</taxon>
        <taxon>Saccharomycotina</taxon>
        <taxon>Saccharomycetes</taxon>
        <taxon>Saccharomycetales</taxon>
        <taxon>Saccharomycetaceae</taxon>
        <taxon>Saccharomyces</taxon>
    </lineage>
</organism>
<dbReference type="GO" id="GO:0045893">
    <property type="term" value="P:positive regulation of DNA-templated transcription"/>
    <property type="evidence" value="ECO:0007669"/>
    <property type="project" value="TreeGrafter"/>
</dbReference>
<feature type="compositionally biased region" description="Basic residues" evidence="7">
    <location>
        <begin position="279"/>
        <end position="289"/>
    </location>
</feature>
<evidence type="ECO:0000256" key="6">
    <source>
        <dbReference type="PROSITE-ProRule" id="PRU00146"/>
    </source>
</evidence>
<dbReference type="KEGG" id="spao:SPAR_P01340"/>
<keyword evidence="2" id="KW-0479">Metal-binding</keyword>
<keyword evidence="4" id="KW-0862">Zinc</keyword>
<feature type="region of interest" description="Disordered" evidence="7">
    <location>
        <begin position="264"/>
        <end position="289"/>
    </location>
</feature>
<evidence type="ECO:0000256" key="2">
    <source>
        <dbReference type="ARBA" id="ARBA00022723"/>
    </source>
</evidence>
<accession>A0A8B8V0Y5</accession>
<dbReference type="SUPFAM" id="SSF57903">
    <property type="entry name" value="FYVE/PHD zinc finger"/>
    <property type="match status" value="1"/>
</dbReference>
<dbReference type="OrthoDB" id="436852at2759"/>
<dbReference type="VEuPathDB" id="FungiDB:SPAR_P01340"/>
<dbReference type="PANTHER" id="PTHR46174:SF1">
    <property type="entry name" value="CXXC-TYPE ZINC FINGER PROTEIN 1"/>
    <property type="match status" value="1"/>
</dbReference>
<dbReference type="PROSITE" id="PS01359">
    <property type="entry name" value="ZF_PHD_1"/>
    <property type="match status" value="1"/>
</dbReference>
<reference evidence="9" key="1">
    <citation type="journal article" date="2017" name="Nat. Genet.">
        <title>Contrasting evolutionary genome dynamics between domesticated and wild yeasts.</title>
        <authorList>
            <person name="Yue J.X."/>
            <person name="Li J."/>
            <person name="Aigrain L."/>
            <person name="Hallin J."/>
            <person name="Persson K."/>
            <person name="Oliver K."/>
            <person name="Bergstrom A."/>
            <person name="Coupland P."/>
            <person name="Warringer J."/>
            <person name="Lagomarsino M.C."/>
            <person name="Fischer G."/>
            <person name="Durbin R."/>
            <person name="Liti G."/>
        </authorList>
    </citation>
    <scope>NUCLEOTIDE SEQUENCE</scope>
    <source>
        <strain evidence="9">CBS432</strain>
    </source>
</reference>
<reference evidence="9" key="2">
    <citation type="submission" date="2020-01" db="EMBL/GenBank/DDBJ databases">
        <title>Population-level Yeast Reference Genomes.</title>
        <authorList>
            <person name="Yue J.-X."/>
        </authorList>
    </citation>
    <scope>NUCLEOTIDE SEQUENCE</scope>
    <source>
        <strain evidence="9">CBS432</strain>
    </source>
</reference>
<dbReference type="GeneID" id="54634076"/>
<dbReference type="GO" id="GO:0008270">
    <property type="term" value="F:zinc ion binding"/>
    <property type="evidence" value="ECO:0007669"/>
    <property type="project" value="UniProtKB-KW"/>
</dbReference>
<evidence type="ECO:0000259" key="8">
    <source>
        <dbReference type="PROSITE" id="PS50016"/>
    </source>
</evidence>
<dbReference type="InterPro" id="IPR019787">
    <property type="entry name" value="Znf_PHD-finger"/>
</dbReference>
<sequence>MLTFECKQSSSEEQNAGSLKEDYFDLNNFLSVFPMSLPQWCPPHSSLKRNPNTGEDVYCICKKPDYGELMVGCDGCDDWFHFTCLHIPEQFKDLVFSFYCPYCQTGITGKNKDAIINGEMSLPKTLWKRKCRISDCYKPCLQDSKYCSEEHGRDFVNDIWSRLKMDEDRAVVKEMVEQTGHIDKFKKFGQLDFINNNAVVKTDDEKEIFDQIVVKDTTLKTLENDLQEIQEISLPSFKKKLELLEVYLGWLDNVYTEMRKLDDDAANGAEGGKEDIKGAKRKKKKNSSRSRARRNICGYCSTYERIPCPVEEFVKEIGNNEEATKIHEVCTKWKCNRHLDWVSTNQEQYLQQIDSLESMQERLQHLILARKKQLNIQYYEELIRRGL</sequence>
<dbReference type="InterPro" id="IPR037869">
    <property type="entry name" value="Spp1/CFP1"/>
</dbReference>
<gene>
    <name evidence="9" type="primary">SPP1</name>
    <name evidence="9" type="ORF">SPAR_P01340</name>
</gene>
<name>A0A8B8V0Y5_SACPA</name>
<dbReference type="GO" id="GO:0048188">
    <property type="term" value="C:Set1C/COMPASS complex"/>
    <property type="evidence" value="ECO:0007669"/>
    <property type="project" value="InterPro"/>
</dbReference>
<evidence type="ECO:0000256" key="1">
    <source>
        <dbReference type="ARBA" id="ARBA00004123"/>
    </source>
</evidence>
<evidence type="ECO:0000313" key="9">
    <source>
        <dbReference type="RefSeq" id="XP_033769631.1"/>
    </source>
</evidence>
<dbReference type="InterPro" id="IPR011011">
    <property type="entry name" value="Znf_FYVE_PHD"/>
</dbReference>
<dbReference type="InterPro" id="IPR013083">
    <property type="entry name" value="Znf_RING/FYVE/PHD"/>
</dbReference>
<dbReference type="InterPro" id="IPR019786">
    <property type="entry name" value="Zinc_finger_PHD-type_CS"/>
</dbReference>
<dbReference type="PROSITE" id="PS50016">
    <property type="entry name" value="ZF_PHD_2"/>
    <property type="match status" value="1"/>
</dbReference>
<dbReference type="RefSeq" id="XP_033769631.1">
    <property type="nucleotide sequence ID" value="XM_033913740.1"/>
</dbReference>
<dbReference type="SMART" id="SM00249">
    <property type="entry name" value="PHD"/>
    <property type="match status" value="1"/>
</dbReference>
<evidence type="ECO:0000256" key="3">
    <source>
        <dbReference type="ARBA" id="ARBA00022771"/>
    </source>
</evidence>
<dbReference type="PANTHER" id="PTHR46174">
    <property type="entry name" value="CXXC-TYPE ZINC FINGER PROTEIN 1"/>
    <property type="match status" value="1"/>
</dbReference>
<dbReference type="AlphaFoldDB" id="A0A8B8V0Y5"/>
<comment type="subcellular location">
    <subcellularLocation>
        <location evidence="1">Nucleus</location>
    </subcellularLocation>
</comment>
<dbReference type="FunFam" id="3.30.40.10:FF:000759">
    <property type="entry name" value="COMPASS component SPP1"/>
    <property type="match status" value="1"/>
</dbReference>
<proteinExistence type="predicted"/>
<reference evidence="9" key="3">
    <citation type="submission" date="2025-07" db="EMBL/GenBank/DDBJ databases">
        <authorList>
            <consortium name="NCBI Genome Project"/>
        </authorList>
    </citation>
    <scope>NUCLEOTIDE SEQUENCE</scope>
    <source>
        <strain evidence="9">CBS432</strain>
    </source>
</reference>
<dbReference type="CDD" id="cd16039">
    <property type="entry name" value="PHD_SPP1"/>
    <property type="match status" value="1"/>
</dbReference>
<dbReference type="InterPro" id="IPR001965">
    <property type="entry name" value="Znf_PHD"/>
</dbReference>
<evidence type="ECO:0000256" key="4">
    <source>
        <dbReference type="ARBA" id="ARBA00022833"/>
    </source>
</evidence>
<keyword evidence="5" id="KW-0539">Nucleus</keyword>
<dbReference type="Gene3D" id="3.30.40.10">
    <property type="entry name" value="Zinc/RING finger domain, C3HC4 (zinc finger)"/>
    <property type="match status" value="1"/>
</dbReference>